<keyword evidence="3" id="KW-1185">Reference proteome</keyword>
<reference evidence="2 3" key="1">
    <citation type="submission" date="2020-09" db="EMBL/GenBank/DDBJ databases">
        <title>TT11 complete genome.</title>
        <authorList>
            <person name="Wu Z."/>
        </authorList>
    </citation>
    <scope>NUCLEOTIDE SEQUENCE [LARGE SCALE GENOMIC DNA]</scope>
    <source>
        <strain evidence="2 3">TT11</strain>
    </source>
</reference>
<gene>
    <name evidence="2" type="ORF">ICJ83_13040</name>
</gene>
<dbReference type="SUPFAM" id="SSF53448">
    <property type="entry name" value="Nucleotide-diphospho-sugar transferases"/>
    <property type="match status" value="1"/>
</dbReference>
<accession>A0A8J6U9E6</accession>
<dbReference type="Proteomes" id="UP000600588">
    <property type="component" value="Unassembled WGS sequence"/>
</dbReference>
<protein>
    <submittedName>
        <fullName evidence="2">Glycosyltransferase family 2 protein</fullName>
    </submittedName>
</protein>
<sequence>MKLSIVILNYNVRYFLELCLKSVQAAITDIDAEIIVVDNDSEDSSCEMVKTLFPDVTLIENHENYGFSKGNNIGVAKAKGEYICILNPDTVVAEDTFSQLIQFADSKTKLGIVGCKLINGVGEFLPESKRNVPYLKVAFKKLLGNPGYYYANHINEDEIGMVRILVGAFMFLKREVYFEVGGFDEAYFMYGEDIDLSYTVRKAGYKNYYYGKTTVIHYKGESTVRDKHYVRRFYGAMQIFYRKHFKKNLLCDMTVWSAVKMAYFLNSVPVKNKKDIERYAFMSCCMNERLKAVLPKEVLLTESFDNIKDETEIIFDGSSWSFKSIISAIQQKKTSKSVTYKILPKNSSYIIGSDNAVCKGEIISLS</sequence>
<organism evidence="2 3">
    <name type="scientific">Aestuariibaculum sediminum</name>
    <dbReference type="NCBI Taxonomy" id="2770637"/>
    <lineage>
        <taxon>Bacteria</taxon>
        <taxon>Pseudomonadati</taxon>
        <taxon>Bacteroidota</taxon>
        <taxon>Flavobacteriia</taxon>
        <taxon>Flavobacteriales</taxon>
        <taxon>Flavobacteriaceae</taxon>
    </lineage>
</organism>
<dbReference type="PANTHER" id="PTHR43179">
    <property type="entry name" value="RHAMNOSYLTRANSFERASE WBBL"/>
    <property type="match status" value="1"/>
</dbReference>
<dbReference type="Gene3D" id="3.90.550.10">
    <property type="entry name" value="Spore Coat Polysaccharide Biosynthesis Protein SpsA, Chain A"/>
    <property type="match status" value="1"/>
</dbReference>
<dbReference type="Pfam" id="PF00535">
    <property type="entry name" value="Glycos_transf_2"/>
    <property type="match status" value="1"/>
</dbReference>
<evidence type="ECO:0000259" key="1">
    <source>
        <dbReference type="Pfam" id="PF00535"/>
    </source>
</evidence>
<feature type="domain" description="Glycosyltransferase 2-like" evidence="1">
    <location>
        <begin position="4"/>
        <end position="143"/>
    </location>
</feature>
<evidence type="ECO:0000313" key="2">
    <source>
        <dbReference type="EMBL" id="MBD0833057.1"/>
    </source>
</evidence>
<name>A0A8J6U9E6_9FLAO</name>
<dbReference type="CDD" id="cd04186">
    <property type="entry name" value="GT_2_like_c"/>
    <property type="match status" value="1"/>
</dbReference>
<dbReference type="AlphaFoldDB" id="A0A8J6U9E6"/>
<comment type="caution">
    <text evidence="2">The sequence shown here is derived from an EMBL/GenBank/DDBJ whole genome shotgun (WGS) entry which is preliminary data.</text>
</comment>
<dbReference type="RefSeq" id="WP_188230849.1">
    <property type="nucleotide sequence ID" value="NZ_JACVXB010000006.1"/>
</dbReference>
<dbReference type="InterPro" id="IPR029044">
    <property type="entry name" value="Nucleotide-diphossugar_trans"/>
</dbReference>
<dbReference type="EMBL" id="JACVXB010000006">
    <property type="protein sequence ID" value="MBD0833057.1"/>
    <property type="molecule type" value="Genomic_DNA"/>
</dbReference>
<proteinExistence type="predicted"/>
<dbReference type="PANTHER" id="PTHR43179:SF7">
    <property type="entry name" value="RHAMNOSYLTRANSFERASE WBBL"/>
    <property type="match status" value="1"/>
</dbReference>
<evidence type="ECO:0000313" key="3">
    <source>
        <dbReference type="Proteomes" id="UP000600588"/>
    </source>
</evidence>
<dbReference type="InterPro" id="IPR001173">
    <property type="entry name" value="Glyco_trans_2-like"/>
</dbReference>